<name>A0ABV9T2J0_9BACT</name>
<evidence type="ECO:0000259" key="1">
    <source>
        <dbReference type="PROSITE" id="PS51502"/>
    </source>
</evidence>
<dbReference type="Gene3D" id="3.30.70.100">
    <property type="match status" value="1"/>
</dbReference>
<dbReference type="Pfam" id="PF07876">
    <property type="entry name" value="Dabb"/>
    <property type="match status" value="1"/>
</dbReference>
<dbReference type="Proteomes" id="UP001595818">
    <property type="component" value="Unassembled WGS sequence"/>
</dbReference>
<proteinExistence type="predicted"/>
<comment type="caution">
    <text evidence="2">The sequence shown here is derived from an EMBL/GenBank/DDBJ whole genome shotgun (WGS) entry which is preliminary data.</text>
</comment>
<dbReference type="EMBL" id="JBHSJJ010000007">
    <property type="protein sequence ID" value="MFC4872869.1"/>
    <property type="molecule type" value="Genomic_DNA"/>
</dbReference>
<evidence type="ECO:0000313" key="3">
    <source>
        <dbReference type="Proteomes" id="UP001595818"/>
    </source>
</evidence>
<dbReference type="InterPro" id="IPR013097">
    <property type="entry name" value="Dabb"/>
</dbReference>
<organism evidence="2 3">
    <name type="scientific">Negadavirga shengliensis</name>
    <dbReference type="NCBI Taxonomy" id="1389218"/>
    <lineage>
        <taxon>Bacteria</taxon>
        <taxon>Pseudomonadati</taxon>
        <taxon>Bacteroidota</taxon>
        <taxon>Cytophagia</taxon>
        <taxon>Cytophagales</taxon>
        <taxon>Cyclobacteriaceae</taxon>
        <taxon>Negadavirga</taxon>
    </lineage>
</organism>
<dbReference type="SUPFAM" id="SSF54909">
    <property type="entry name" value="Dimeric alpha+beta barrel"/>
    <property type="match status" value="1"/>
</dbReference>
<dbReference type="RefSeq" id="WP_377065448.1">
    <property type="nucleotide sequence ID" value="NZ_JBHSJJ010000007.1"/>
</dbReference>
<gene>
    <name evidence="2" type="ORF">ACFPFU_14325</name>
</gene>
<evidence type="ECO:0000313" key="2">
    <source>
        <dbReference type="EMBL" id="MFC4872869.1"/>
    </source>
</evidence>
<sequence>MIVHQVFFWLHQPEKDLKAVMEGCKKISETESVKDFHVGIPADTTRREVVDHSFHISLTVYFDTLKDHDRYQEDPVHLQFIEDHKDKWAKVQVYDFEV</sequence>
<keyword evidence="3" id="KW-1185">Reference proteome</keyword>
<reference evidence="3" key="1">
    <citation type="journal article" date="2019" name="Int. J. Syst. Evol. Microbiol.">
        <title>The Global Catalogue of Microorganisms (GCM) 10K type strain sequencing project: providing services to taxonomists for standard genome sequencing and annotation.</title>
        <authorList>
            <consortium name="The Broad Institute Genomics Platform"/>
            <consortium name="The Broad Institute Genome Sequencing Center for Infectious Disease"/>
            <person name="Wu L."/>
            <person name="Ma J."/>
        </authorList>
    </citation>
    <scope>NUCLEOTIDE SEQUENCE [LARGE SCALE GENOMIC DNA]</scope>
    <source>
        <strain evidence="3">CGMCC 4.7466</strain>
    </source>
</reference>
<feature type="domain" description="Stress-response A/B barrel" evidence="1">
    <location>
        <begin position="2"/>
        <end position="96"/>
    </location>
</feature>
<dbReference type="PROSITE" id="PS51502">
    <property type="entry name" value="S_R_A_B_BARREL"/>
    <property type="match status" value="1"/>
</dbReference>
<dbReference type="InterPro" id="IPR011008">
    <property type="entry name" value="Dimeric_a/b-barrel"/>
</dbReference>
<protein>
    <submittedName>
        <fullName evidence="2">Dabb family protein</fullName>
    </submittedName>
</protein>
<dbReference type="SMART" id="SM00886">
    <property type="entry name" value="Dabb"/>
    <property type="match status" value="1"/>
</dbReference>
<accession>A0ABV9T2J0</accession>